<evidence type="ECO:0000313" key="7">
    <source>
        <dbReference type="Proteomes" id="UP000460715"/>
    </source>
</evidence>
<dbReference type="SMART" id="SM00382">
    <property type="entry name" value="AAA"/>
    <property type="match status" value="1"/>
</dbReference>
<dbReference type="PROSITE" id="PS50893">
    <property type="entry name" value="ABC_TRANSPORTER_2"/>
    <property type="match status" value="1"/>
</dbReference>
<evidence type="ECO:0000256" key="3">
    <source>
        <dbReference type="ARBA" id="ARBA00022741"/>
    </source>
</evidence>
<sequence>MLTARDLHHARGLLAGVSLTLAPGQVVGLAGPSGAGKTTLGRLLAGHLSPEHGTVRLDGAPLPAHGFCPVQLLPQTAELAVNPRWRVGRILEEAHTPGAAARRAFGIRDAWLRRYPHELSGGELQRVVILRSMAPGLRYLIADEISAMLDPLAQAGLWHRLLDHVADRGLGILAISHNAALLRRLGGAVWHLENARLRDATPVPASGRAAGLPLETA</sequence>
<evidence type="ECO:0000256" key="1">
    <source>
        <dbReference type="ARBA" id="ARBA00005417"/>
    </source>
</evidence>
<dbReference type="Gene3D" id="3.40.50.300">
    <property type="entry name" value="P-loop containing nucleotide triphosphate hydrolases"/>
    <property type="match status" value="1"/>
</dbReference>
<name>A0A845BA75_9PROT</name>
<protein>
    <submittedName>
        <fullName evidence="6">ATP-binding cassette domain-containing protein</fullName>
    </submittedName>
</protein>
<keyword evidence="4 6" id="KW-0067">ATP-binding</keyword>
<dbReference type="GO" id="GO:0055085">
    <property type="term" value="P:transmembrane transport"/>
    <property type="evidence" value="ECO:0007669"/>
    <property type="project" value="UniProtKB-ARBA"/>
</dbReference>
<comment type="caution">
    <text evidence="6">The sequence shown here is derived from an EMBL/GenBank/DDBJ whole genome shotgun (WGS) entry which is preliminary data.</text>
</comment>
<evidence type="ECO:0000256" key="4">
    <source>
        <dbReference type="ARBA" id="ARBA00022840"/>
    </source>
</evidence>
<evidence type="ECO:0000259" key="5">
    <source>
        <dbReference type="PROSITE" id="PS50893"/>
    </source>
</evidence>
<evidence type="ECO:0000313" key="6">
    <source>
        <dbReference type="EMBL" id="MXP64523.1"/>
    </source>
</evidence>
<dbReference type="InterPro" id="IPR050319">
    <property type="entry name" value="ABC_transp_ATP-bind"/>
</dbReference>
<dbReference type="InterPro" id="IPR027417">
    <property type="entry name" value="P-loop_NTPase"/>
</dbReference>
<dbReference type="Pfam" id="PF00005">
    <property type="entry name" value="ABC_tran"/>
    <property type="match status" value="1"/>
</dbReference>
<dbReference type="AlphaFoldDB" id="A0A845BA75"/>
<keyword evidence="7" id="KW-1185">Reference proteome</keyword>
<dbReference type="RefSeq" id="WP_160937764.1">
    <property type="nucleotide sequence ID" value="NZ_SNVJ01000012.1"/>
</dbReference>
<dbReference type="PRINTS" id="PR00364">
    <property type="entry name" value="DISEASERSIST"/>
</dbReference>
<organism evidence="6 7">
    <name type="scientific">Teichococcus coralli</name>
    <dbReference type="NCBI Taxonomy" id="2545983"/>
    <lineage>
        <taxon>Bacteria</taxon>
        <taxon>Pseudomonadati</taxon>
        <taxon>Pseudomonadota</taxon>
        <taxon>Alphaproteobacteria</taxon>
        <taxon>Acetobacterales</taxon>
        <taxon>Roseomonadaceae</taxon>
        <taxon>Roseomonas</taxon>
    </lineage>
</organism>
<reference evidence="6 7" key="1">
    <citation type="submission" date="2019-03" db="EMBL/GenBank/DDBJ databases">
        <title>Roseomonas sp. a novel Roseomonas species isolated from Sea whip Gorgonian.</title>
        <authorList>
            <person name="Li F."/>
            <person name="Pan X."/>
            <person name="Huang S."/>
            <person name="Li Z."/>
            <person name="Meng B."/>
        </authorList>
    </citation>
    <scope>NUCLEOTIDE SEQUENCE [LARGE SCALE GENOMIC DNA]</scope>
    <source>
        <strain evidence="6 7">M0104</strain>
    </source>
</reference>
<dbReference type="InterPro" id="IPR017871">
    <property type="entry name" value="ABC_transporter-like_CS"/>
</dbReference>
<comment type="similarity">
    <text evidence="1">Belongs to the ABC transporter superfamily.</text>
</comment>
<dbReference type="PANTHER" id="PTHR43776">
    <property type="entry name" value="TRANSPORT ATP-BINDING PROTEIN"/>
    <property type="match status" value="1"/>
</dbReference>
<evidence type="ECO:0000256" key="2">
    <source>
        <dbReference type="ARBA" id="ARBA00022448"/>
    </source>
</evidence>
<dbReference type="GO" id="GO:0005524">
    <property type="term" value="F:ATP binding"/>
    <property type="evidence" value="ECO:0007669"/>
    <property type="project" value="UniProtKB-KW"/>
</dbReference>
<accession>A0A845BA75</accession>
<dbReference type="EMBL" id="SNVJ01000012">
    <property type="protein sequence ID" value="MXP64523.1"/>
    <property type="molecule type" value="Genomic_DNA"/>
</dbReference>
<dbReference type="OrthoDB" id="9784450at2"/>
<dbReference type="InterPro" id="IPR003439">
    <property type="entry name" value="ABC_transporter-like_ATP-bd"/>
</dbReference>
<keyword evidence="3" id="KW-0547">Nucleotide-binding</keyword>
<dbReference type="InterPro" id="IPR003593">
    <property type="entry name" value="AAA+_ATPase"/>
</dbReference>
<dbReference type="GO" id="GO:0016887">
    <property type="term" value="F:ATP hydrolysis activity"/>
    <property type="evidence" value="ECO:0007669"/>
    <property type="project" value="InterPro"/>
</dbReference>
<proteinExistence type="inferred from homology"/>
<dbReference type="PANTHER" id="PTHR43776:SF7">
    <property type="entry name" value="D,D-DIPEPTIDE TRANSPORT ATP-BINDING PROTEIN DDPF-RELATED"/>
    <property type="match status" value="1"/>
</dbReference>
<feature type="domain" description="ABC transporter" evidence="5">
    <location>
        <begin position="2"/>
        <end position="213"/>
    </location>
</feature>
<keyword evidence="2" id="KW-0813">Transport</keyword>
<dbReference type="PROSITE" id="PS00211">
    <property type="entry name" value="ABC_TRANSPORTER_1"/>
    <property type="match status" value="1"/>
</dbReference>
<dbReference type="Proteomes" id="UP000460715">
    <property type="component" value="Unassembled WGS sequence"/>
</dbReference>
<dbReference type="SUPFAM" id="SSF52540">
    <property type="entry name" value="P-loop containing nucleoside triphosphate hydrolases"/>
    <property type="match status" value="1"/>
</dbReference>
<gene>
    <name evidence="6" type="ORF">E0493_14320</name>
</gene>